<dbReference type="PROSITE" id="PS00229">
    <property type="entry name" value="TAU_MAP_1"/>
    <property type="match status" value="1"/>
</dbReference>
<feature type="compositionally biased region" description="Basic and acidic residues" evidence="8">
    <location>
        <begin position="116"/>
        <end position="252"/>
    </location>
</feature>
<dbReference type="GO" id="GO:0008017">
    <property type="term" value="F:microtubule binding"/>
    <property type="evidence" value="ECO:0007669"/>
    <property type="project" value="InterPro"/>
</dbReference>
<keyword evidence="6 7" id="KW-0206">Cytoskeleton</keyword>
<feature type="compositionally biased region" description="Polar residues" evidence="8">
    <location>
        <begin position="1201"/>
        <end position="1215"/>
    </location>
</feature>
<keyword evidence="3" id="KW-0597">Phosphoprotein</keyword>
<feature type="region of interest" description="Disordered" evidence="8">
    <location>
        <begin position="566"/>
        <end position="605"/>
    </location>
</feature>
<proteinExistence type="predicted"/>
<feature type="region of interest" description="Disordered" evidence="8">
    <location>
        <begin position="910"/>
        <end position="1287"/>
    </location>
</feature>
<sequence length="1287" mass="136641">MEPSPDSSLLNPWTARNLAQILSPLKATDSKEPSPDRSPLKARTAKDLAQIVSLLKPTTARNLIVSLLKPRTARNLAQIVSLLKPWMARNLAQIVSLLKPRSARNLAQIEPSPDSKPAKATDSKEPSPHSEPAKATDSKEPSPDSKPAKTTDSKEPSPDSKPAKATDSKEPSPDSKPAKSLDSKEPSPDSKPAKATDSKEPSPDSKPAKATDSKEPSPDSKPAKATDSKEPSPDSKPAKATDSKEPSPDSKPAKPVGKKKPSIENDPAKAMSGEKASPESKTTTSLSCKEPLLESKPNAALSITESSPEPKPSKMKDNKMLDKALDSTRPVLERKPETVLDSSESGLESKVPAPETMLVQHPVGKAIVPEKTSGTSLASKQLVPEGEPDTVLAPRDPTSDEEPWVVLDINEPFWDSKADEALGPKLSTQKSKLKASENTLNKGCDMKEPVPAGKPDKVLGLKAPTSENEHVLVMGNKEALPQSKSAVDVGDKRPSNIGMDDIEPLPEIQFDAMQGNKVEETKPLLDHKEPIVQAISHTVQESQESILDQQLGCKPVPENLLHTALESKDGFPEPSDSCFQPNCRQPGSAVQTRQQLSPKKLQADEKVLFERQVKSKRGKVKTKSGSVKGVYDEWDRSLEYSEFPLSPNDQTSSSKKAERGSLKRPHSSEKENLALVETQPSAAKDHEDHAPSNSVVPPLVTESTKKPELKKLPQGLNESFGSSVSQDTKSNQLGPPTPPLTSSSKGLSLDTLTLTGDAPEDELKSGKTDPPNVVLEPSLKTPLSKSIEPGEVSKDQDQILFEENLSGFPISAVDEKCSGHGGDMLVVEKPQSEIFGSMVGPQVVFDYNFNVQEVSLEPTKLEASPKIEECPERVLDVPASDTKSLQVESVTVDEARTLSRLSNEEGIKFTPKVKTKTAPSGLGARKERPSIEKTEKSKNEEKTKAPEVLKGYMRPTKARGSSAPPPQPLSKAPEKPKLPKEPRLRPDKGKSEAAALEAKAGSDITAPPTKDLPASPEKKVKASAAAAPSKAPATPKTKPLVAPSPKKPVSLTPSQPKKVSSPASTATNATPKRPLGSAARTATPKETKEAKPKSLEAKSPVKTPDKKPLTSATTPRSTVKASPAASKLHTSTAANTTATSAPKPNLATKRPTSLKNDVKAAEAKKTTATKSPTELSRPKSVPADITKSNGAAPATRPKTSKPATSKTLTGPSTSADAKKLPAARPVPLSKTTTAAAAKPSSASAASRPSAAAPKPRPATAPDLKNVRSKIGSTDNLKHQPGGGKVMV</sequence>
<dbReference type="GO" id="GO:0043005">
    <property type="term" value="C:neuron projection"/>
    <property type="evidence" value="ECO:0007669"/>
    <property type="project" value="TreeGrafter"/>
</dbReference>
<evidence type="ECO:0000256" key="2">
    <source>
        <dbReference type="ARBA" id="ARBA00022490"/>
    </source>
</evidence>
<feature type="compositionally biased region" description="Polar residues" evidence="8">
    <location>
        <begin position="577"/>
        <end position="597"/>
    </location>
</feature>
<evidence type="ECO:0000313" key="9">
    <source>
        <dbReference type="EMBL" id="KAG8545067.1"/>
    </source>
</evidence>
<comment type="subcellular location">
    <subcellularLocation>
        <location evidence="1 7">Cytoplasm</location>
        <location evidence="1 7">Cytoskeleton</location>
    </subcellularLocation>
</comment>
<dbReference type="InterPro" id="IPR001084">
    <property type="entry name" value="MAP_tubulin-bd_rpt"/>
</dbReference>
<feature type="compositionally biased region" description="Low complexity" evidence="8">
    <location>
        <begin position="1229"/>
        <end position="1261"/>
    </location>
</feature>
<dbReference type="GO" id="GO:0031175">
    <property type="term" value="P:neuron projection development"/>
    <property type="evidence" value="ECO:0007669"/>
    <property type="project" value="TreeGrafter"/>
</dbReference>
<feature type="compositionally biased region" description="Basic and acidic residues" evidence="8">
    <location>
        <begin position="311"/>
        <end position="338"/>
    </location>
</feature>
<feature type="compositionally biased region" description="Polar residues" evidence="8">
    <location>
        <begin position="1110"/>
        <end position="1120"/>
    </location>
</feature>
<feature type="compositionally biased region" description="Polar residues" evidence="8">
    <location>
        <begin position="1051"/>
        <end position="1070"/>
    </location>
</feature>
<keyword evidence="10" id="KW-1185">Reference proteome</keyword>
<accession>A0AAV6Z635</accession>
<comment type="caution">
    <text evidence="9">The sequence shown here is derived from an EMBL/GenBank/DDBJ whole genome shotgun (WGS) entry which is preliminary data.</text>
</comment>
<protein>
    <recommendedName>
        <fullName evidence="7">Microtubule-associated protein</fullName>
    </recommendedName>
</protein>
<reference evidence="9" key="1">
    <citation type="thesis" date="2020" institute="ProQuest LLC" country="789 East Eisenhower Parkway, Ann Arbor, MI, USA">
        <title>Comparative Genomics and Chromosome Evolution.</title>
        <authorList>
            <person name="Mudd A.B."/>
        </authorList>
    </citation>
    <scope>NUCLEOTIDE SEQUENCE</scope>
    <source>
        <strain evidence="9">237g6f4</strain>
        <tissue evidence="9">Blood</tissue>
    </source>
</reference>
<feature type="compositionally biased region" description="Basic and acidic residues" evidence="8">
    <location>
        <begin position="1156"/>
        <end position="1165"/>
    </location>
</feature>
<keyword evidence="4 7" id="KW-0493">Microtubule</keyword>
<dbReference type="PANTHER" id="PTHR11501">
    <property type="entry name" value="MICROTUBULE-ASSOCIATED PROTEIN"/>
    <property type="match status" value="1"/>
</dbReference>
<dbReference type="GO" id="GO:0005874">
    <property type="term" value="C:microtubule"/>
    <property type="evidence" value="ECO:0007669"/>
    <property type="project" value="UniProtKB-KW"/>
</dbReference>
<feature type="compositionally biased region" description="Polar residues" evidence="8">
    <location>
        <begin position="426"/>
        <end position="441"/>
    </location>
</feature>
<evidence type="ECO:0000313" key="10">
    <source>
        <dbReference type="Proteomes" id="UP000824782"/>
    </source>
</evidence>
<keyword evidence="5" id="KW-0677">Repeat</keyword>
<feature type="compositionally biased region" description="Basic and acidic residues" evidence="8">
    <location>
        <begin position="924"/>
        <end position="947"/>
    </location>
</feature>
<feature type="region of interest" description="Disordered" evidence="8">
    <location>
        <begin position="370"/>
        <end position="402"/>
    </location>
</feature>
<feature type="region of interest" description="Disordered" evidence="8">
    <location>
        <begin position="641"/>
        <end position="794"/>
    </location>
</feature>
<feature type="compositionally biased region" description="Low complexity" evidence="8">
    <location>
        <begin position="1022"/>
        <end position="1043"/>
    </location>
</feature>
<name>A0AAV6Z635_ENGPU</name>
<dbReference type="Proteomes" id="UP000824782">
    <property type="component" value="Unassembled WGS sequence"/>
</dbReference>
<feature type="compositionally biased region" description="Basic and acidic residues" evidence="8">
    <location>
        <begin position="444"/>
        <end position="459"/>
    </location>
</feature>
<gene>
    <name evidence="9" type="ORF">GDO81_021440</name>
</gene>
<feature type="compositionally biased region" description="Basic and acidic residues" evidence="8">
    <location>
        <begin position="1083"/>
        <end position="1096"/>
    </location>
</feature>
<dbReference type="InterPro" id="IPR027324">
    <property type="entry name" value="MAP2/MAP4/Tau"/>
</dbReference>
<feature type="compositionally biased region" description="Low complexity" evidence="8">
    <location>
        <begin position="1130"/>
        <end position="1141"/>
    </location>
</feature>
<feature type="compositionally biased region" description="Basic and acidic residues" evidence="8">
    <location>
        <begin position="972"/>
        <end position="991"/>
    </location>
</feature>
<evidence type="ECO:0000256" key="1">
    <source>
        <dbReference type="ARBA" id="ARBA00004245"/>
    </source>
</evidence>
<feature type="compositionally biased region" description="Basic and acidic residues" evidence="8">
    <location>
        <begin position="655"/>
        <end position="672"/>
    </location>
</feature>
<dbReference type="EMBL" id="WNYA01001820">
    <property type="protein sequence ID" value="KAG8545067.1"/>
    <property type="molecule type" value="Genomic_DNA"/>
</dbReference>
<feature type="region of interest" description="Disordered" evidence="8">
    <location>
        <begin position="106"/>
        <end position="358"/>
    </location>
</feature>
<dbReference type="PANTHER" id="PTHR11501:SF16">
    <property type="entry name" value="MICROTUBULE-ASSOCIATED PROTEIN 4"/>
    <property type="match status" value="1"/>
</dbReference>
<evidence type="ECO:0000256" key="7">
    <source>
        <dbReference type="RuleBase" id="RU000686"/>
    </source>
</evidence>
<dbReference type="PROSITE" id="PS51491">
    <property type="entry name" value="TAU_MAP_2"/>
    <property type="match status" value="1"/>
</dbReference>
<feature type="compositionally biased region" description="Polar residues" evidence="8">
    <location>
        <begin position="716"/>
        <end position="732"/>
    </location>
</feature>
<evidence type="ECO:0000256" key="3">
    <source>
        <dbReference type="ARBA" id="ARBA00022553"/>
    </source>
</evidence>
<keyword evidence="2 7" id="KW-0963">Cytoplasm</keyword>
<dbReference type="GO" id="GO:0000226">
    <property type="term" value="P:microtubule cytoskeleton organization"/>
    <property type="evidence" value="ECO:0007669"/>
    <property type="project" value="TreeGrafter"/>
</dbReference>
<feature type="region of interest" description="Disordered" evidence="8">
    <location>
        <begin position="420"/>
        <end position="466"/>
    </location>
</feature>
<dbReference type="Pfam" id="PF00418">
    <property type="entry name" value="Tubulin-binding"/>
    <property type="match status" value="1"/>
</dbReference>
<evidence type="ECO:0000256" key="6">
    <source>
        <dbReference type="ARBA" id="ARBA00023212"/>
    </source>
</evidence>
<evidence type="ECO:0000256" key="5">
    <source>
        <dbReference type="ARBA" id="ARBA00022737"/>
    </source>
</evidence>
<feature type="compositionally biased region" description="Low complexity" evidence="8">
    <location>
        <begin position="740"/>
        <end position="757"/>
    </location>
</feature>
<feature type="region of interest" description="Disordered" evidence="8">
    <location>
        <begin position="482"/>
        <end position="503"/>
    </location>
</feature>
<organism evidence="9 10">
    <name type="scientific">Engystomops pustulosus</name>
    <name type="common">Tungara frog</name>
    <name type="synonym">Physalaemus pustulosus</name>
    <dbReference type="NCBI Taxonomy" id="76066"/>
    <lineage>
        <taxon>Eukaryota</taxon>
        <taxon>Metazoa</taxon>
        <taxon>Chordata</taxon>
        <taxon>Craniata</taxon>
        <taxon>Vertebrata</taxon>
        <taxon>Euteleostomi</taxon>
        <taxon>Amphibia</taxon>
        <taxon>Batrachia</taxon>
        <taxon>Anura</taxon>
        <taxon>Neobatrachia</taxon>
        <taxon>Hyloidea</taxon>
        <taxon>Leptodactylidae</taxon>
        <taxon>Leiuperinae</taxon>
        <taxon>Engystomops</taxon>
    </lineage>
</organism>
<evidence type="ECO:0000256" key="4">
    <source>
        <dbReference type="ARBA" id="ARBA00022701"/>
    </source>
</evidence>
<evidence type="ECO:0000256" key="8">
    <source>
        <dbReference type="SAM" id="MobiDB-lite"/>
    </source>
</evidence>